<evidence type="ECO:0000313" key="3">
    <source>
        <dbReference type="EMBL" id="MCZ4223106.1"/>
    </source>
</evidence>
<dbReference type="EMBL" id="JAPWGL010000002">
    <property type="protein sequence ID" value="MCZ4223106.1"/>
    <property type="molecule type" value="Genomic_DNA"/>
</dbReference>
<comment type="caution">
    <text evidence="3">The sequence shown here is derived from an EMBL/GenBank/DDBJ whole genome shotgun (WGS) entry which is preliminary data.</text>
</comment>
<dbReference type="HAMAP" id="MF_01584">
    <property type="entry name" value="UPF0502"/>
    <property type="match status" value="1"/>
</dbReference>
<sequence>MEDIKPLPDLSAEEQRVLGSLIEKSRTTPDYYPMTLNSLTAACNQKSSRNPVVNYDDETVNLTLNSLKIKGLISTATGGSSRVIKYKHNLGIVYPLVPSELSILCLLLLRGPLTPGEINSNSGRLYEFDSIEEVLEQLQKLSEEEPAYVKQLPKKAGQKEARFIHLLGQQAEESSAEQEIPVRHAADGSALESRITKLEQELEELKELVNLLMDK</sequence>
<dbReference type="InterPro" id="IPR007432">
    <property type="entry name" value="DUF480"/>
</dbReference>
<keyword evidence="4" id="KW-1185">Reference proteome</keyword>
<dbReference type="InterPro" id="IPR036388">
    <property type="entry name" value="WH-like_DNA-bd_sf"/>
</dbReference>
<protein>
    <submittedName>
        <fullName evidence="3">YceH family protein</fullName>
    </submittedName>
</protein>
<dbReference type="PANTHER" id="PTHR38768:SF1">
    <property type="entry name" value="UPF0502 PROTEIN YCEH"/>
    <property type="match status" value="1"/>
</dbReference>
<evidence type="ECO:0000256" key="1">
    <source>
        <dbReference type="HAMAP-Rule" id="MF_01584"/>
    </source>
</evidence>
<evidence type="ECO:0000313" key="4">
    <source>
        <dbReference type="Proteomes" id="UP001144341"/>
    </source>
</evidence>
<reference evidence="3" key="1">
    <citation type="submission" date="2022-12" db="EMBL/GenBank/DDBJ databases">
        <title>Genome sequence of SJ11.</title>
        <authorList>
            <person name="Woo H."/>
        </authorList>
    </citation>
    <scope>NUCLEOTIDE SEQUENCE</scope>
    <source>
        <strain evidence="3">SJ11</strain>
    </source>
</reference>
<dbReference type="PANTHER" id="PTHR38768">
    <property type="entry name" value="UPF0502 PROTEIN YCEH"/>
    <property type="match status" value="1"/>
</dbReference>
<accession>A0ABT4KW07</accession>
<dbReference type="Gene3D" id="1.10.10.10">
    <property type="entry name" value="Winged helix-like DNA-binding domain superfamily/Winged helix DNA-binding domain"/>
    <property type="match status" value="2"/>
</dbReference>
<keyword evidence="2" id="KW-0175">Coiled coil</keyword>
<evidence type="ECO:0000256" key="2">
    <source>
        <dbReference type="SAM" id="Coils"/>
    </source>
</evidence>
<organism evidence="3 4">
    <name type="scientific">Pedobacter rhodius</name>
    <dbReference type="NCBI Taxonomy" id="3004098"/>
    <lineage>
        <taxon>Bacteria</taxon>
        <taxon>Pseudomonadati</taxon>
        <taxon>Bacteroidota</taxon>
        <taxon>Sphingobacteriia</taxon>
        <taxon>Sphingobacteriales</taxon>
        <taxon>Sphingobacteriaceae</taxon>
        <taxon>Pedobacter</taxon>
    </lineage>
</organism>
<comment type="similarity">
    <text evidence="1">Belongs to the UPF0502 family.</text>
</comment>
<proteinExistence type="inferred from homology"/>
<name>A0ABT4KW07_9SPHI</name>
<gene>
    <name evidence="3" type="ORF">O0931_07330</name>
</gene>
<dbReference type="Proteomes" id="UP001144341">
    <property type="component" value="Unassembled WGS sequence"/>
</dbReference>
<feature type="coiled-coil region" evidence="2">
    <location>
        <begin position="188"/>
        <end position="215"/>
    </location>
</feature>
<dbReference type="InterPro" id="IPR036390">
    <property type="entry name" value="WH_DNA-bd_sf"/>
</dbReference>
<dbReference type="Pfam" id="PF04337">
    <property type="entry name" value="DUF480"/>
    <property type="match status" value="1"/>
</dbReference>
<dbReference type="SUPFAM" id="SSF46785">
    <property type="entry name" value="Winged helix' DNA-binding domain"/>
    <property type="match status" value="2"/>
</dbReference>
<dbReference type="RefSeq" id="WP_269414906.1">
    <property type="nucleotide sequence ID" value="NZ_JAPWGL010000002.1"/>
</dbReference>